<dbReference type="GO" id="GO:0005634">
    <property type="term" value="C:nucleus"/>
    <property type="evidence" value="ECO:0007669"/>
    <property type="project" value="UniProtKB-SubCell"/>
</dbReference>
<dbReference type="AlphaFoldDB" id="A0A564YKI4"/>
<evidence type="ECO:0000313" key="6">
    <source>
        <dbReference type="Proteomes" id="UP000321570"/>
    </source>
</evidence>
<evidence type="ECO:0000256" key="3">
    <source>
        <dbReference type="ARBA" id="ARBA00023242"/>
    </source>
</evidence>
<name>A0A564YKI4_HYMDI</name>
<feature type="compositionally biased region" description="Low complexity" evidence="4">
    <location>
        <begin position="224"/>
        <end position="236"/>
    </location>
</feature>
<dbReference type="GO" id="GO:0045944">
    <property type="term" value="P:positive regulation of transcription by RNA polymerase II"/>
    <property type="evidence" value="ECO:0007669"/>
    <property type="project" value="TreeGrafter"/>
</dbReference>
<feature type="region of interest" description="Disordered" evidence="4">
    <location>
        <begin position="292"/>
        <end position="450"/>
    </location>
</feature>
<dbReference type="EMBL" id="CABIJS010000256">
    <property type="protein sequence ID" value="VUZ47817.1"/>
    <property type="molecule type" value="Genomic_DNA"/>
</dbReference>
<dbReference type="PROSITE" id="PS50896">
    <property type="entry name" value="LISH"/>
    <property type="match status" value="1"/>
</dbReference>
<dbReference type="PANTHER" id="PTHR12610:SF12">
    <property type="entry name" value="SEQUENCE-SPECIFIC SINGLE-STRANDED DNA-BINDING PROTEIN, ISOFORM D"/>
    <property type="match status" value="1"/>
</dbReference>
<protein>
    <submittedName>
        <fullName evidence="5">Uncharacterized protein</fullName>
    </submittedName>
</protein>
<comment type="subcellular location">
    <subcellularLocation>
        <location evidence="1">Nucleus</location>
    </subcellularLocation>
</comment>
<dbReference type="PANTHER" id="PTHR12610">
    <property type="entry name" value="SINGLE STRANDED DNA BINDING PROTEIN"/>
    <property type="match status" value="1"/>
</dbReference>
<dbReference type="InterPro" id="IPR008116">
    <property type="entry name" value="SSDP_DNA-bd"/>
</dbReference>
<feature type="compositionally biased region" description="Low complexity" evidence="4">
    <location>
        <begin position="350"/>
        <end position="381"/>
    </location>
</feature>
<evidence type="ECO:0000313" key="5">
    <source>
        <dbReference type="EMBL" id="VUZ47817.1"/>
    </source>
</evidence>
<keyword evidence="2" id="KW-0238">DNA-binding</keyword>
<sequence>MFGKPKTFSSPSDAQANEKLAFYVYEYLVYCGAQKAAQIFLQEVGLEKHVVPNEAPGFLFSWWSVFWDLYCAAPDRRDVFKHSPDARAFYDYGLASPGFVPPQSAPLGMHYVQGRNGPPPPMIQHQQYMSPPRQMYPPGASRPNDVKMAGLVQMSNDQQLEAFLSSPAPAFRQLNSTQNIPTLPIASAPSVTLRHQPRPPIGVARGAVPVMTNGNNGGGSMNPSSVPSFSGSPSNGMEFQPQPQHQQFGRPPNFHQQRSLPLKMSPCPPNGMQSAQWGPGLGQPVDFICTPQPPNKLSPDQNGGGMIFDPSMMDQIVGPAPPPQQQTQGQTVGPAGDTFSFFDQADGLPSTSSMDDSVQSQSQQQTSSSQISQLLSPSPNQRSDPNPRSVGTKPVGNIEDALLPDLDLLGGTDGDQEEESNQPPSSQIFDSDQMKERDGSGMLFPSSDDLQTVQNIVDAIQESEGDNRDLQNEQQSFCPEANALFLQE</sequence>
<feature type="compositionally biased region" description="Polar residues" evidence="4">
    <location>
        <begin position="421"/>
        <end position="430"/>
    </location>
</feature>
<evidence type="ECO:0000256" key="4">
    <source>
        <dbReference type="SAM" id="MobiDB-lite"/>
    </source>
</evidence>
<evidence type="ECO:0000256" key="2">
    <source>
        <dbReference type="ARBA" id="ARBA00023125"/>
    </source>
</evidence>
<evidence type="ECO:0000256" key="1">
    <source>
        <dbReference type="ARBA" id="ARBA00004123"/>
    </source>
</evidence>
<dbReference type="InterPro" id="IPR006594">
    <property type="entry name" value="LisH"/>
</dbReference>
<reference evidence="5 6" key="1">
    <citation type="submission" date="2019-07" db="EMBL/GenBank/DDBJ databases">
        <authorList>
            <person name="Jastrzebski P J."/>
            <person name="Paukszto L."/>
            <person name="Jastrzebski P J."/>
        </authorList>
    </citation>
    <scope>NUCLEOTIDE SEQUENCE [LARGE SCALE GENOMIC DNA]</scope>
    <source>
        <strain evidence="5 6">WMS-il1</strain>
    </source>
</reference>
<feature type="compositionally biased region" description="Low complexity" evidence="4">
    <location>
        <begin position="325"/>
        <end position="336"/>
    </location>
</feature>
<accession>A0A564YKI4</accession>
<dbReference type="GO" id="GO:0003697">
    <property type="term" value="F:single-stranded DNA binding"/>
    <property type="evidence" value="ECO:0007669"/>
    <property type="project" value="InterPro"/>
</dbReference>
<dbReference type="Proteomes" id="UP000321570">
    <property type="component" value="Unassembled WGS sequence"/>
</dbReference>
<gene>
    <name evidence="5" type="ORF">WMSIL1_LOCUS7306</name>
</gene>
<feature type="region of interest" description="Disordered" evidence="4">
    <location>
        <begin position="224"/>
        <end position="259"/>
    </location>
</feature>
<proteinExistence type="predicted"/>
<organism evidence="5 6">
    <name type="scientific">Hymenolepis diminuta</name>
    <name type="common">Rat tapeworm</name>
    <dbReference type="NCBI Taxonomy" id="6216"/>
    <lineage>
        <taxon>Eukaryota</taxon>
        <taxon>Metazoa</taxon>
        <taxon>Spiralia</taxon>
        <taxon>Lophotrochozoa</taxon>
        <taxon>Platyhelminthes</taxon>
        <taxon>Cestoda</taxon>
        <taxon>Eucestoda</taxon>
        <taxon>Cyclophyllidea</taxon>
        <taxon>Hymenolepididae</taxon>
        <taxon>Hymenolepis</taxon>
    </lineage>
</organism>
<dbReference type="PRINTS" id="PR01743">
    <property type="entry name" value="SSDNABINDING"/>
</dbReference>
<keyword evidence="3" id="KW-0539">Nucleus</keyword>
<feature type="compositionally biased region" description="Low complexity" evidence="4">
    <location>
        <begin position="400"/>
        <end position="410"/>
    </location>
</feature>
<keyword evidence="6" id="KW-1185">Reference proteome</keyword>